<protein>
    <recommendedName>
        <fullName evidence="4">Carboxypeptidase-like regulatory domain-containing protein</fullName>
    </recommendedName>
</protein>
<name>A0ABW9Z8M1_9FLAO</name>
<evidence type="ECO:0000313" key="2">
    <source>
        <dbReference type="EMBL" id="NBL63702.1"/>
    </source>
</evidence>
<evidence type="ECO:0008006" key="4">
    <source>
        <dbReference type="Google" id="ProtNLM"/>
    </source>
</evidence>
<feature type="chain" id="PRO_5046442516" description="Carboxypeptidase-like regulatory domain-containing protein" evidence="1">
    <location>
        <begin position="18"/>
        <end position="362"/>
    </location>
</feature>
<dbReference type="EMBL" id="JAABLM010000001">
    <property type="protein sequence ID" value="NBL63702.1"/>
    <property type="molecule type" value="Genomic_DNA"/>
</dbReference>
<feature type="signal peptide" evidence="1">
    <location>
        <begin position="1"/>
        <end position="17"/>
    </location>
</feature>
<dbReference type="SUPFAM" id="SSF49464">
    <property type="entry name" value="Carboxypeptidase regulatory domain-like"/>
    <property type="match status" value="1"/>
</dbReference>
<organism evidence="2 3">
    <name type="scientific">Flavobacterium ichthyis</name>
    <dbReference type="NCBI Taxonomy" id="2698827"/>
    <lineage>
        <taxon>Bacteria</taxon>
        <taxon>Pseudomonadati</taxon>
        <taxon>Bacteroidota</taxon>
        <taxon>Flavobacteriia</taxon>
        <taxon>Flavobacteriales</taxon>
        <taxon>Flavobacteriaceae</taxon>
        <taxon>Flavobacterium</taxon>
    </lineage>
</organism>
<dbReference type="Gene3D" id="2.60.40.1120">
    <property type="entry name" value="Carboxypeptidase-like, regulatory domain"/>
    <property type="match status" value="1"/>
</dbReference>
<gene>
    <name evidence="2" type="ORF">GV828_00650</name>
</gene>
<evidence type="ECO:0000256" key="1">
    <source>
        <dbReference type="SAM" id="SignalP"/>
    </source>
</evidence>
<dbReference type="RefSeq" id="WP_166535539.1">
    <property type="nucleotide sequence ID" value="NZ_JAABLM010000001.1"/>
</dbReference>
<reference evidence="3" key="1">
    <citation type="submission" date="2020-01" db="EMBL/GenBank/DDBJ databases">
        <title>Sphingomonas sp. strain CSW-10.</title>
        <authorList>
            <person name="Chen W.-M."/>
        </authorList>
    </citation>
    <scope>NUCLEOTIDE SEQUENCE [LARGE SCALE GENOMIC DNA]</scope>
    <source>
        <strain evidence="3">NST-5</strain>
    </source>
</reference>
<keyword evidence="3" id="KW-1185">Reference proteome</keyword>
<accession>A0ABW9Z8M1</accession>
<keyword evidence="1" id="KW-0732">Signal</keyword>
<dbReference type="InterPro" id="IPR008969">
    <property type="entry name" value="CarboxyPept-like_regulatory"/>
</dbReference>
<sequence>MKKLLLLFFIFCQTVVAQVLEGQVFDSQTQQPLPLATIYIDGTTISTTTNEDGFFTIDANGFSASQLVISYVGYITSRLENVFQHKKIKTFLEPDAFTIPEVVVGKSPFTRKKMLEVFRQQFLGKTKSGQKCKILNEDDIHLFYDMDTNVLHASAQKTLKIENPELDYIVFFDLVEMTVAYKTMTLDSFSIIRDFFYGTTFYQDVSKKNKADKKRVETYKGSVPHLIRTMAENSWTSNNFYLIVDKMRVTPTDYLAVSDTLNFKKVKLIKQPSLRQFEIKKEMINGKMEVSRIDKYSDKPTNFTIMHGKNISILQFVENEILVDDNGNYAPMTALVFGGFLGQQKVGDMLPTNFYQEHKDQL</sequence>
<dbReference type="Proteomes" id="UP000798602">
    <property type="component" value="Unassembled WGS sequence"/>
</dbReference>
<evidence type="ECO:0000313" key="3">
    <source>
        <dbReference type="Proteomes" id="UP000798602"/>
    </source>
</evidence>
<comment type="caution">
    <text evidence="2">The sequence shown here is derived from an EMBL/GenBank/DDBJ whole genome shotgun (WGS) entry which is preliminary data.</text>
</comment>
<dbReference type="Pfam" id="PF13715">
    <property type="entry name" value="CarbopepD_reg_2"/>
    <property type="match status" value="1"/>
</dbReference>
<proteinExistence type="predicted"/>